<feature type="region of interest" description="Disordered" evidence="1">
    <location>
        <begin position="15"/>
        <end position="63"/>
    </location>
</feature>
<evidence type="ECO:0000313" key="3">
    <source>
        <dbReference type="EMBL" id="KAI5608508.1"/>
    </source>
</evidence>
<proteinExistence type="predicted"/>
<evidence type="ECO:0000313" key="4">
    <source>
        <dbReference type="Proteomes" id="UP001205998"/>
    </source>
</evidence>
<comment type="caution">
    <text evidence="3">The sequence shown here is derived from an EMBL/GenBank/DDBJ whole genome shotgun (WGS) entry which is preliminary data.</text>
</comment>
<feature type="non-terminal residue" evidence="3">
    <location>
        <position position="274"/>
    </location>
</feature>
<evidence type="ECO:0000259" key="2">
    <source>
        <dbReference type="Pfam" id="PF13843"/>
    </source>
</evidence>
<accession>A0AAD5A2F2</accession>
<dbReference type="AlphaFoldDB" id="A0AAD5A2F2"/>
<organism evidence="3 4">
    <name type="scientific">Silurus asotus</name>
    <name type="common">Amur catfish</name>
    <name type="synonym">Parasilurus asotus</name>
    <dbReference type="NCBI Taxonomy" id="30991"/>
    <lineage>
        <taxon>Eukaryota</taxon>
        <taxon>Metazoa</taxon>
        <taxon>Chordata</taxon>
        <taxon>Craniata</taxon>
        <taxon>Vertebrata</taxon>
        <taxon>Euteleostomi</taxon>
        <taxon>Actinopterygii</taxon>
        <taxon>Neopterygii</taxon>
        <taxon>Teleostei</taxon>
        <taxon>Ostariophysi</taxon>
        <taxon>Siluriformes</taxon>
        <taxon>Siluridae</taxon>
        <taxon>Silurus</taxon>
    </lineage>
</organism>
<name>A0AAD5A2F2_SILAS</name>
<reference evidence="3" key="1">
    <citation type="submission" date="2018-07" db="EMBL/GenBank/DDBJ databases">
        <title>Comparative genomics of catfishes provides insights into carnivory and benthic adaptation.</title>
        <authorList>
            <person name="Zhang Y."/>
            <person name="Wang D."/>
            <person name="Peng Z."/>
            <person name="Zheng S."/>
            <person name="Shao F."/>
            <person name="Tao W."/>
        </authorList>
    </citation>
    <scope>NUCLEOTIDE SEQUENCE</scope>
    <source>
        <strain evidence="3">Chongqing</strain>
    </source>
</reference>
<dbReference type="PANTHER" id="PTHR46599:SF6">
    <property type="entry name" value="DUAL SPECIFICITY PHOSPHATASE 26"/>
    <property type="match status" value="1"/>
</dbReference>
<feature type="compositionally biased region" description="Acidic residues" evidence="1">
    <location>
        <begin position="36"/>
        <end position="46"/>
    </location>
</feature>
<dbReference type="Proteomes" id="UP001205998">
    <property type="component" value="Unassembled WGS sequence"/>
</dbReference>
<protein>
    <submittedName>
        <fullName evidence="3">Dual specificity protein phosphatase 26 isoform X1</fullName>
    </submittedName>
</protein>
<feature type="domain" description="PiggyBac transposable element-derived protein" evidence="2">
    <location>
        <begin position="111"/>
        <end position="273"/>
    </location>
</feature>
<dbReference type="Pfam" id="PF13843">
    <property type="entry name" value="DDE_Tnp_1_7"/>
    <property type="match status" value="1"/>
</dbReference>
<dbReference type="EMBL" id="MU582332">
    <property type="protein sequence ID" value="KAI5608508.1"/>
    <property type="molecule type" value="Genomic_DNA"/>
</dbReference>
<evidence type="ECO:0000256" key="1">
    <source>
        <dbReference type="SAM" id="MobiDB-lite"/>
    </source>
</evidence>
<dbReference type="PANTHER" id="PTHR46599">
    <property type="entry name" value="PIGGYBAC TRANSPOSABLE ELEMENT-DERIVED PROTEIN 4"/>
    <property type="match status" value="1"/>
</dbReference>
<keyword evidence="4" id="KW-1185">Reference proteome</keyword>
<feature type="non-terminal residue" evidence="3">
    <location>
        <position position="1"/>
    </location>
</feature>
<sequence>RKNLSTQQALAWLQEMDKADSDEREISFVQQATDTSSEESERETEQEPNMPPRKMHHGTGKPCLSQTANNGTVWVEEDIGMPSAVANHLCFTAQAGPTESAKRKITSLLQSFLCLLDVGMLQTIRDCTVHQARRTEPDWNLAIHELVAFISILFVRAIMCPVGAIVDCWSESFLVPVIKETMPRDRFISIMQHLRFDDKDTREERVKTDKFAAISHIWTRFIKNCAESFTPGEHMTIDEQLFPTKVRCPFTQYIATKTDNFGIKFWMATNLETK</sequence>
<dbReference type="InterPro" id="IPR029526">
    <property type="entry name" value="PGBD"/>
</dbReference>
<gene>
    <name evidence="3" type="ORF">C0J50_6647</name>
</gene>
<feature type="compositionally biased region" description="Basic and acidic residues" evidence="1">
    <location>
        <begin position="15"/>
        <end position="26"/>
    </location>
</feature>